<gene>
    <name evidence="2" type="ORF">PaecuDRAFT_1773</name>
</gene>
<dbReference type="Proteomes" id="UP000005387">
    <property type="component" value="Unassembled WGS sequence"/>
</dbReference>
<sequence>MIGRLRLISDPGFAASLVQKHADGKAIRTPAMLALVYLMNETGDGDSEQSPSTEKTIERLVERRIERTVIVRDRLSAPLTASPRLAQEGGKQADAGRRSPSDQHDRGRKLHAAAGNVGAPLTVPPLLSRAIEAVRFTSMREDSSLAAQLVAAAASGLSMRQGLLAKQIRPLAADAGSPQRHGAAWQTGLEMAAMPAPSPAADRTASAENPSVRKQANADGAARASAHTEQSGRPVLAQPPYVQRGSLARGLSLRLQPGTQTAAGMKLLQSMVQRYLGRQGQERGAAFARMATPAEPSLTVQLSKQRLELLGEMPVGRMEKQQSGRQHSDSQRRQQTLIPIAEPSVHPFSSHGLAHAEHPVHGEQIQQLQQRKTALPSAAEQLARLNAMLSLQTQRQQAALETNASMPSKAGGLLATRGEREWRVPSQLVSPMAALPRARIAAEQQRNSPNATRIRMRVPLASQAISSILESGILASSELRVTALHAIAATTQQPKNPDVTHERAGQPTIQLHMPQERRASNVLRSDAPKASPLRSSGSSEAHWQGQATAAALAQQPSGVATHARAVHRAASAQQPLAVVATRALALHRAASAQQPPGVATHARAVHRAASAQQPLAVVATRALALHRTASAQQPPEVATHALVSQTLPVARHLQPHNLQWLEPAQAIEPSTDAQRLRTQSDRAERGPAPAPKQSAVARTSHAPFAQISLGRVVNSRSMAPASATLANAMGPSIAQIAPRSAVTQTAALSPAASPIFAANAALVPLQTAASQATMASQVAAASSVQAALQQTQASARLQHAAVQTDQSAASTSSLTPPVSARPNSAVELHHPSPQSGSHGNRDGGQSSANGASSTQRAAAPAPEFASTPASTFQPGSQQPNAGLSAADMKRLTDQVYRLLERKLAITKERRGL</sequence>
<dbReference type="STRING" id="717606.PaecuDRAFT_1773"/>
<reference evidence="2 3" key="1">
    <citation type="submission" date="2010-07" db="EMBL/GenBank/DDBJ databases">
        <title>The draft genome of Paenibacillus curdlanolyticus YK9.</title>
        <authorList>
            <consortium name="US DOE Joint Genome Institute (JGI-PGF)"/>
            <person name="Lucas S."/>
            <person name="Copeland A."/>
            <person name="Lapidus A."/>
            <person name="Cheng J.-F."/>
            <person name="Bruce D."/>
            <person name="Goodwin L."/>
            <person name="Pitluck S."/>
            <person name="Land M.L."/>
            <person name="Hauser L."/>
            <person name="Chang Y.-J."/>
            <person name="Jeffries C."/>
            <person name="Anderson I.J."/>
            <person name="Johnson E."/>
            <person name="Loganathan U."/>
            <person name="Mulhopadhyay B."/>
            <person name="Kyrpides N."/>
            <person name="Woyke T.J."/>
        </authorList>
    </citation>
    <scope>NUCLEOTIDE SEQUENCE [LARGE SCALE GENOMIC DNA]</scope>
    <source>
        <strain evidence="2 3">YK9</strain>
    </source>
</reference>
<evidence type="ECO:0000313" key="2">
    <source>
        <dbReference type="EMBL" id="EFM11327.1"/>
    </source>
</evidence>
<accession>E0I822</accession>
<feature type="region of interest" description="Disordered" evidence="1">
    <location>
        <begin position="194"/>
        <end position="239"/>
    </location>
</feature>
<name>E0I822_9BACL</name>
<proteinExistence type="predicted"/>
<feature type="compositionally biased region" description="Low complexity" evidence="1">
    <location>
        <begin position="541"/>
        <end position="555"/>
    </location>
</feature>
<feature type="compositionally biased region" description="Polar residues" evidence="1">
    <location>
        <begin position="832"/>
        <end position="856"/>
    </location>
</feature>
<organism evidence="2 3">
    <name type="scientific">Paenibacillus curdlanolyticus YK9</name>
    <dbReference type="NCBI Taxonomy" id="717606"/>
    <lineage>
        <taxon>Bacteria</taxon>
        <taxon>Bacillati</taxon>
        <taxon>Bacillota</taxon>
        <taxon>Bacilli</taxon>
        <taxon>Bacillales</taxon>
        <taxon>Paenibacillaceae</taxon>
        <taxon>Paenibacillus</taxon>
    </lineage>
</organism>
<feature type="region of interest" description="Disordered" evidence="1">
    <location>
        <begin position="799"/>
        <end position="886"/>
    </location>
</feature>
<feature type="compositionally biased region" description="Polar residues" evidence="1">
    <location>
        <begin position="867"/>
        <end position="881"/>
    </location>
</feature>
<feature type="region of interest" description="Disordered" evidence="1">
    <location>
        <begin position="492"/>
        <end position="555"/>
    </location>
</feature>
<evidence type="ECO:0000313" key="3">
    <source>
        <dbReference type="Proteomes" id="UP000005387"/>
    </source>
</evidence>
<evidence type="ECO:0000256" key="1">
    <source>
        <dbReference type="SAM" id="MobiDB-lite"/>
    </source>
</evidence>
<dbReference type="AlphaFoldDB" id="E0I822"/>
<dbReference type="OrthoDB" id="10021308at2"/>
<keyword evidence="3" id="KW-1185">Reference proteome</keyword>
<feature type="region of interest" description="Disordered" evidence="1">
    <location>
        <begin position="80"/>
        <end position="108"/>
    </location>
</feature>
<dbReference type="RefSeq" id="WP_006037784.1">
    <property type="nucleotide sequence ID" value="NZ_AEDD01000004.1"/>
</dbReference>
<feature type="compositionally biased region" description="Polar residues" evidence="1">
    <location>
        <begin position="801"/>
        <end position="816"/>
    </location>
</feature>
<protein>
    <submittedName>
        <fullName evidence="2">Uncharacterized protein</fullName>
    </submittedName>
</protein>
<feature type="compositionally biased region" description="Basic and acidic residues" evidence="1">
    <location>
        <begin position="674"/>
        <end position="685"/>
    </location>
</feature>
<dbReference type="EMBL" id="AEDD01000004">
    <property type="protein sequence ID" value="EFM11327.1"/>
    <property type="molecule type" value="Genomic_DNA"/>
</dbReference>
<feature type="compositionally biased region" description="Basic and acidic residues" evidence="1">
    <location>
        <begin position="94"/>
        <end position="105"/>
    </location>
</feature>
<feature type="region of interest" description="Disordered" evidence="1">
    <location>
        <begin position="663"/>
        <end position="699"/>
    </location>
</feature>